<evidence type="ECO:0000259" key="9">
    <source>
        <dbReference type="PROSITE" id="PS52029"/>
    </source>
</evidence>
<dbReference type="PROSITE" id="PS52029">
    <property type="entry name" value="LD_TPASE"/>
    <property type="match status" value="1"/>
</dbReference>
<dbReference type="Pfam" id="PF03734">
    <property type="entry name" value="YkuD"/>
    <property type="match status" value="1"/>
</dbReference>
<comment type="pathway">
    <text evidence="1 7">Cell wall biogenesis; peptidoglycan biosynthesis.</text>
</comment>
<evidence type="ECO:0000313" key="10">
    <source>
        <dbReference type="EMBL" id="KIP99238.1"/>
    </source>
</evidence>
<reference evidence="10 11" key="1">
    <citation type="submission" date="2014-12" db="EMBL/GenBank/DDBJ databases">
        <title>16Stimator: statistical estimation of ribosomal gene copy numbers from draft genome assemblies.</title>
        <authorList>
            <person name="Perisin M.A."/>
            <person name="Vetter M."/>
            <person name="Gilbert J.A."/>
            <person name="Bergelson J."/>
        </authorList>
    </citation>
    <scope>NUCLEOTIDE SEQUENCE [LARGE SCALE GENOMIC DNA]</scope>
    <source>
        <strain evidence="10 11">MEJ076</strain>
    </source>
</reference>
<dbReference type="GO" id="GO:0018104">
    <property type="term" value="P:peptidoglycan-protein cross-linking"/>
    <property type="evidence" value="ECO:0007669"/>
    <property type="project" value="TreeGrafter"/>
</dbReference>
<dbReference type="GO" id="GO:0071972">
    <property type="term" value="F:peptidoglycan L,D-transpeptidase activity"/>
    <property type="evidence" value="ECO:0007669"/>
    <property type="project" value="TreeGrafter"/>
</dbReference>
<feature type="active site" description="Proton donor/acceptor" evidence="7">
    <location>
        <position position="101"/>
    </location>
</feature>
<dbReference type="Gene3D" id="2.40.440.10">
    <property type="entry name" value="L,D-transpeptidase catalytic domain-like"/>
    <property type="match status" value="1"/>
</dbReference>
<name>A0A0D0KIT2_AGRTU</name>
<dbReference type="EMBL" id="JXQV01000030">
    <property type="protein sequence ID" value="KIP99238.1"/>
    <property type="molecule type" value="Genomic_DNA"/>
</dbReference>
<dbReference type="AlphaFoldDB" id="A0A0D0KIT2"/>
<sequence length="410" mass="44237">MMLRAFVGACLLSTSLLVQTALAGDTRSLQVIISKSEQTLSLYDGGALVATSKVSSGKTGHETPSGVFSILDKRKYHASNIYSAAPMPFMQRLTWSGIALHEGHVPNYPASHGCVRLPAKFAKNLFGMTARGVHVIISDADVVPRAIEHPALPQPHSTPDKGLMLSDVELRPSNFDASLKLVEVAVYETTSSVKPKASRPTNLSPLRVLITRRGEREKIIDVQRLLTAIGFDAGVADGYSGQMTISAVNGFKRWKNIKTTGPLLSDEFIDALYESAGAEAAPNGQIMVRRDFQPLFEAPIHIKDPHVALGTHFFEVIDMDGDKAKWNGLTLENHLPTAARRRLGINVADAPGLPNPLKAVLDRLEIPVSIRAELEANLTTGSSITVADLSHGLETGKGTDFITLTRDGPI</sequence>
<dbReference type="InterPro" id="IPR016915">
    <property type="entry name" value="UCP029342"/>
</dbReference>
<dbReference type="GO" id="GO:0071555">
    <property type="term" value="P:cell wall organization"/>
    <property type="evidence" value="ECO:0007669"/>
    <property type="project" value="UniProtKB-UniRule"/>
</dbReference>
<dbReference type="Gene3D" id="1.10.101.10">
    <property type="entry name" value="PGBD-like superfamily/PGBD"/>
    <property type="match status" value="1"/>
</dbReference>
<evidence type="ECO:0000256" key="2">
    <source>
        <dbReference type="ARBA" id="ARBA00005992"/>
    </source>
</evidence>
<feature type="active site" description="Nucleophile" evidence="7">
    <location>
        <position position="114"/>
    </location>
</feature>
<evidence type="ECO:0000313" key="11">
    <source>
        <dbReference type="Proteomes" id="UP000035017"/>
    </source>
</evidence>
<gene>
    <name evidence="10" type="ORF">RU07_21605</name>
</gene>
<dbReference type="InterPro" id="IPR038063">
    <property type="entry name" value="Transpep_catalytic_dom"/>
</dbReference>
<dbReference type="InterPro" id="IPR036365">
    <property type="entry name" value="PGBD-like_sf"/>
</dbReference>
<organism evidence="10 11">
    <name type="scientific">Agrobacterium tumefaciens</name>
    <dbReference type="NCBI Taxonomy" id="358"/>
    <lineage>
        <taxon>Bacteria</taxon>
        <taxon>Pseudomonadati</taxon>
        <taxon>Pseudomonadota</taxon>
        <taxon>Alphaproteobacteria</taxon>
        <taxon>Hyphomicrobiales</taxon>
        <taxon>Rhizobiaceae</taxon>
        <taxon>Rhizobium/Agrobacterium group</taxon>
        <taxon>Agrobacterium</taxon>
        <taxon>Agrobacterium tumefaciens complex</taxon>
    </lineage>
</organism>
<evidence type="ECO:0000256" key="5">
    <source>
        <dbReference type="ARBA" id="ARBA00022984"/>
    </source>
</evidence>
<dbReference type="GO" id="GO:0008360">
    <property type="term" value="P:regulation of cell shape"/>
    <property type="evidence" value="ECO:0007669"/>
    <property type="project" value="UniProtKB-UniRule"/>
</dbReference>
<keyword evidence="8" id="KW-0732">Signal</keyword>
<evidence type="ECO:0000256" key="1">
    <source>
        <dbReference type="ARBA" id="ARBA00004752"/>
    </source>
</evidence>
<keyword evidence="3" id="KW-0808">Transferase</keyword>
<dbReference type="InterPro" id="IPR002477">
    <property type="entry name" value="Peptidoglycan-bd-like"/>
</dbReference>
<dbReference type="NCBIfam" id="NF004785">
    <property type="entry name" value="PRK06132.1-2"/>
    <property type="match status" value="1"/>
</dbReference>
<evidence type="ECO:0000256" key="4">
    <source>
        <dbReference type="ARBA" id="ARBA00022960"/>
    </source>
</evidence>
<dbReference type="InterPro" id="IPR005490">
    <property type="entry name" value="LD_TPept_cat_dom"/>
</dbReference>
<dbReference type="UniPathway" id="UPA00219"/>
<dbReference type="InterPro" id="IPR050979">
    <property type="entry name" value="LD-transpeptidase"/>
</dbReference>
<keyword evidence="4 7" id="KW-0133">Cell shape</keyword>
<feature type="chain" id="PRO_5002226195" description="L,D-TPase catalytic domain-containing protein" evidence="8">
    <location>
        <begin position="24"/>
        <end position="410"/>
    </location>
</feature>
<keyword evidence="5 7" id="KW-0573">Peptidoglycan synthesis</keyword>
<dbReference type="GO" id="GO:0005576">
    <property type="term" value="C:extracellular region"/>
    <property type="evidence" value="ECO:0007669"/>
    <property type="project" value="TreeGrafter"/>
</dbReference>
<dbReference type="GO" id="GO:0016740">
    <property type="term" value="F:transferase activity"/>
    <property type="evidence" value="ECO:0007669"/>
    <property type="project" value="UniProtKB-KW"/>
</dbReference>
<keyword evidence="6 7" id="KW-0961">Cell wall biogenesis/degradation</keyword>
<dbReference type="Pfam" id="PF01471">
    <property type="entry name" value="PG_binding_1"/>
    <property type="match status" value="1"/>
</dbReference>
<dbReference type="PANTHER" id="PTHR30582:SF2">
    <property type="entry name" value="L,D-TRANSPEPTIDASE YCIB-RELATED"/>
    <property type="match status" value="1"/>
</dbReference>
<feature type="domain" description="L,D-TPase catalytic" evidence="9">
    <location>
        <begin position="29"/>
        <end position="138"/>
    </location>
</feature>
<accession>A0A0D0KIT2</accession>
<evidence type="ECO:0000256" key="6">
    <source>
        <dbReference type="ARBA" id="ARBA00023316"/>
    </source>
</evidence>
<evidence type="ECO:0000256" key="7">
    <source>
        <dbReference type="PROSITE-ProRule" id="PRU01373"/>
    </source>
</evidence>
<dbReference type="OrthoDB" id="463216at2"/>
<proteinExistence type="inferred from homology"/>
<evidence type="ECO:0000256" key="8">
    <source>
        <dbReference type="SAM" id="SignalP"/>
    </source>
</evidence>
<evidence type="ECO:0000256" key="3">
    <source>
        <dbReference type="ARBA" id="ARBA00022679"/>
    </source>
</evidence>
<protein>
    <recommendedName>
        <fullName evidence="9">L,D-TPase catalytic domain-containing protein</fullName>
    </recommendedName>
</protein>
<dbReference type="CDD" id="cd16913">
    <property type="entry name" value="YkuD_like"/>
    <property type="match status" value="1"/>
</dbReference>
<dbReference type="SUPFAM" id="SSF141523">
    <property type="entry name" value="L,D-transpeptidase catalytic domain-like"/>
    <property type="match status" value="1"/>
</dbReference>
<dbReference type="PANTHER" id="PTHR30582">
    <property type="entry name" value="L,D-TRANSPEPTIDASE"/>
    <property type="match status" value="1"/>
</dbReference>
<dbReference type="PIRSF" id="PIRSF029342">
    <property type="entry name" value="UCP029342_ErfK/YbiS/YcfS/YnhG"/>
    <property type="match status" value="1"/>
</dbReference>
<dbReference type="Proteomes" id="UP000035017">
    <property type="component" value="Unassembled WGS sequence"/>
</dbReference>
<comment type="caution">
    <text evidence="10">The sequence shown here is derived from an EMBL/GenBank/DDBJ whole genome shotgun (WGS) entry which is preliminary data.</text>
</comment>
<dbReference type="NCBIfam" id="NF004786">
    <property type="entry name" value="PRK06132.1-3"/>
    <property type="match status" value="1"/>
</dbReference>
<comment type="similarity">
    <text evidence="2">Belongs to the YkuD family.</text>
</comment>
<dbReference type="InterPro" id="IPR036366">
    <property type="entry name" value="PGBDSf"/>
</dbReference>
<dbReference type="SUPFAM" id="SSF47090">
    <property type="entry name" value="PGBD-like"/>
    <property type="match status" value="1"/>
</dbReference>
<feature type="signal peptide" evidence="8">
    <location>
        <begin position="1"/>
        <end position="23"/>
    </location>
</feature>